<proteinExistence type="predicted"/>
<gene>
    <name evidence="1" type="ORF">HEQ75_21640</name>
</gene>
<reference evidence="1 2" key="1">
    <citation type="submission" date="2020-03" db="EMBL/GenBank/DDBJ databases">
        <title>Roseomonas selenitidurans sp. nov. isolated from urban soil.</title>
        <authorList>
            <person name="Liu H."/>
        </authorList>
    </citation>
    <scope>NUCLEOTIDE SEQUENCE [LARGE SCALE GENOMIC DNA]</scope>
    <source>
        <strain evidence="1 2">BU-1</strain>
    </source>
</reference>
<organism evidence="1 2">
    <name type="scientific">Falsiroseomonas selenitidurans</name>
    <dbReference type="NCBI Taxonomy" id="2716335"/>
    <lineage>
        <taxon>Bacteria</taxon>
        <taxon>Pseudomonadati</taxon>
        <taxon>Pseudomonadota</taxon>
        <taxon>Alphaproteobacteria</taxon>
        <taxon>Acetobacterales</taxon>
        <taxon>Roseomonadaceae</taxon>
        <taxon>Falsiroseomonas</taxon>
    </lineage>
</organism>
<protein>
    <submittedName>
        <fullName evidence="1">Uncharacterized protein</fullName>
    </submittedName>
</protein>
<dbReference type="Proteomes" id="UP000787635">
    <property type="component" value="Unassembled WGS sequence"/>
</dbReference>
<dbReference type="EMBL" id="JAAVNE010000046">
    <property type="protein sequence ID" value="NKC33480.1"/>
    <property type="molecule type" value="Genomic_DNA"/>
</dbReference>
<comment type="caution">
    <text evidence="1">The sequence shown here is derived from an EMBL/GenBank/DDBJ whole genome shotgun (WGS) entry which is preliminary data.</text>
</comment>
<accession>A0ABX1E9M6</accession>
<sequence length="159" mass="16664">MCEITAHGFVPGMVTTRYGAALATEGDEMNLPRTLALAALAGLALAGAPRAQPAPPQAYGSLGDVPAFGWTALRLAADLAALAVARNYCSSEAELGVAAEILAPRLLARIEAGVPDPRWRDAVQGAALALMIQAEARRAERCFEARQRISRMAIEALTP</sequence>
<evidence type="ECO:0000313" key="2">
    <source>
        <dbReference type="Proteomes" id="UP000787635"/>
    </source>
</evidence>
<keyword evidence="2" id="KW-1185">Reference proteome</keyword>
<name>A0ABX1E9M6_9PROT</name>
<dbReference type="RefSeq" id="WP_168034206.1">
    <property type="nucleotide sequence ID" value="NZ_JAAVNE010000046.1"/>
</dbReference>
<evidence type="ECO:0000313" key="1">
    <source>
        <dbReference type="EMBL" id="NKC33480.1"/>
    </source>
</evidence>